<comment type="caution">
    <text evidence="1">The sequence shown here is derived from an EMBL/GenBank/DDBJ whole genome shotgun (WGS) entry which is preliminary data.</text>
</comment>
<gene>
    <name evidence="1" type="ORF">AAJ76_140004770</name>
</gene>
<dbReference type="RefSeq" id="XP_024331417.1">
    <property type="nucleotide sequence ID" value="XM_024474035.1"/>
</dbReference>
<dbReference type="VEuPathDB" id="MicrosporidiaDB:AAJ76_140004770"/>
<accession>A0A0F9WG12</accession>
<sequence length="122" mass="14649">MLKNLETEIIKNFDSEEFKGRRILVLHFEAPNLHNKKVQNQHQKILNDIKSNYPIYNIITDLLYFSRCYWNFLALNENYQPVFQIPSVKKDKFFTIKISGKDLNLVSHFKSNILRVIKYKIE</sequence>
<keyword evidence="2" id="KW-1185">Reference proteome</keyword>
<protein>
    <submittedName>
        <fullName evidence="1">Uncharacterized protein</fullName>
    </submittedName>
</protein>
<dbReference type="GeneID" id="36318938"/>
<name>A0A0F9WG12_9MICR</name>
<dbReference type="Proteomes" id="UP000034350">
    <property type="component" value="Unassembled WGS sequence"/>
</dbReference>
<evidence type="ECO:0000313" key="2">
    <source>
        <dbReference type="Proteomes" id="UP000034350"/>
    </source>
</evidence>
<dbReference type="VEuPathDB" id="MicrosporidiaDB:NCER_102345"/>
<organism evidence="1 2">
    <name type="scientific">Vairimorpha ceranae</name>
    <dbReference type="NCBI Taxonomy" id="40302"/>
    <lineage>
        <taxon>Eukaryota</taxon>
        <taxon>Fungi</taxon>
        <taxon>Fungi incertae sedis</taxon>
        <taxon>Microsporidia</taxon>
        <taxon>Nosematidae</taxon>
        <taxon>Vairimorpha</taxon>
    </lineage>
</organism>
<dbReference type="AlphaFoldDB" id="A0A0F9WG12"/>
<proteinExistence type="predicted"/>
<evidence type="ECO:0000313" key="1">
    <source>
        <dbReference type="EMBL" id="KKO75675.1"/>
    </source>
</evidence>
<dbReference type="EMBL" id="JPQZ01000014">
    <property type="protein sequence ID" value="KKO75675.1"/>
    <property type="molecule type" value="Genomic_DNA"/>
</dbReference>
<reference evidence="1 2" key="1">
    <citation type="journal article" date="2015" name="Environ. Microbiol.">
        <title>Genome analyses suggest the presence of polyploidy and recent human-driven expansions in eight global populations of the honeybee pathogen Nosema ceranae.</title>
        <authorList>
            <person name="Pelin A."/>
            <person name="Selman M."/>
            <person name="Aris-Brosou S."/>
            <person name="Farinelli L."/>
            <person name="Corradi N."/>
        </authorList>
    </citation>
    <scope>NUCLEOTIDE SEQUENCE [LARGE SCALE GENOMIC DNA]</scope>
    <source>
        <strain evidence="1 2">PA08 1199</strain>
    </source>
</reference>